<reference evidence="3" key="3">
    <citation type="journal article" date="2018" name="Mol. Plant Microbe Interact.">
        <title>Genome sequence resources for the wheat stripe rust pathogen (Puccinia striiformis f. sp. tritici) and the barley stripe rust pathogen (Puccinia striiformis f. sp. hordei).</title>
        <authorList>
            <person name="Xia C."/>
            <person name="Wang M."/>
            <person name="Yin C."/>
            <person name="Cornejo O.E."/>
            <person name="Hulbert S.H."/>
            <person name="Chen X."/>
        </authorList>
    </citation>
    <scope>NUCLEOTIDE SEQUENCE [LARGE SCALE GENOMIC DNA]</scope>
    <source>
        <strain evidence="3">93TX-2</strain>
    </source>
</reference>
<name>A0A2S4UHY1_9BASI</name>
<protein>
    <submittedName>
        <fullName evidence="2">Uncharacterized protein</fullName>
    </submittedName>
</protein>
<dbReference type="VEuPathDB" id="FungiDB:PSHT_14876"/>
<comment type="caution">
    <text evidence="2">The sequence shown here is derived from an EMBL/GenBank/DDBJ whole genome shotgun (WGS) entry which is preliminary data.</text>
</comment>
<evidence type="ECO:0000313" key="3">
    <source>
        <dbReference type="Proteomes" id="UP000238274"/>
    </source>
</evidence>
<dbReference type="AlphaFoldDB" id="A0A2S4UHY1"/>
<gene>
    <name evidence="2" type="ORF">PSHT_14876</name>
</gene>
<feature type="compositionally biased region" description="Basic and acidic residues" evidence="1">
    <location>
        <begin position="147"/>
        <end position="160"/>
    </location>
</feature>
<feature type="compositionally biased region" description="Polar residues" evidence="1">
    <location>
        <begin position="48"/>
        <end position="69"/>
    </location>
</feature>
<feature type="compositionally biased region" description="Acidic residues" evidence="1">
    <location>
        <begin position="93"/>
        <end position="102"/>
    </location>
</feature>
<reference evidence="2 3" key="1">
    <citation type="submission" date="2017-12" db="EMBL/GenBank/DDBJ databases">
        <title>Gene loss provides genomic basis for host adaptation in cereal stripe rust fungi.</title>
        <authorList>
            <person name="Xia C."/>
        </authorList>
    </citation>
    <scope>NUCLEOTIDE SEQUENCE [LARGE SCALE GENOMIC DNA]</scope>
    <source>
        <strain evidence="2 3">93TX-2</strain>
    </source>
</reference>
<dbReference type="VEuPathDB" id="FungiDB:PSTT_01729"/>
<dbReference type="Proteomes" id="UP000238274">
    <property type="component" value="Unassembled WGS sequence"/>
</dbReference>
<feature type="compositionally biased region" description="Basic and acidic residues" evidence="1">
    <location>
        <begin position="170"/>
        <end position="179"/>
    </location>
</feature>
<evidence type="ECO:0000256" key="1">
    <source>
        <dbReference type="SAM" id="MobiDB-lite"/>
    </source>
</evidence>
<proteinExistence type="predicted"/>
<accession>A0A2S4UHY1</accession>
<reference evidence="3" key="2">
    <citation type="journal article" date="2018" name="BMC Genomics">
        <title>Genomic insights into host adaptation between the wheat stripe rust pathogen (Puccinia striiformis f. sp. tritici) and the barley stripe rust pathogen (Puccinia striiformis f. sp. hordei).</title>
        <authorList>
            <person name="Xia C."/>
            <person name="Wang M."/>
            <person name="Yin C."/>
            <person name="Cornejo O.E."/>
            <person name="Hulbert S.H."/>
            <person name="Chen X."/>
        </authorList>
    </citation>
    <scope>NUCLEOTIDE SEQUENCE [LARGE SCALE GENOMIC DNA]</scope>
    <source>
        <strain evidence="3">93TX-2</strain>
    </source>
</reference>
<evidence type="ECO:0000313" key="2">
    <source>
        <dbReference type="EMBL" id="POV96905.1"/>
    </source>
</evidence>
<keyword evidence="3" id="KW-1185">Reference proteome</keyword>
<feature type="region of interest" description="Disordered" evidence="1">
    <location>
        <begin position="48"/>
        <end position="108"/>
    </location>
</feature>
<dbReference type="VEuPathDB" id="FungiDB:PSTT_14549"/>
<feature type="region of interest" description="Disordered" evidence="1">
    <location>
        <begin position="145"/>
        <end position="179"/>
    </location>
</feature>
<dbReference type="EMBL" id="PKSM01000353">
    <property type="protein sequence ID" value="POV96905.1"/>
    <property type="molecule type" value="Genomic_DNA"/>
</dbReference>
<organism evidence="2 3">
    <name type="scientific">Puccinia striiformis</name>
    <dbReference type="NCBI Taxonomy" id="27350"/>
    <lineage>
        <taxon>Eukaryota</taxon>
        <taxon>Fungi</taxon>
        <taxon>Dikarya</taxon>
        <taxon>Basidiomycota</taxon>
        <taxon>Pucciniomycotina</taxon>
        <taxon>Pucciniomycetes</taxon>
        <taxon>Pucciniales</taxon>
        <taxon>Pucciniaceae</taxon>
        <taxon>Puccinia</taxon>
    </lineage>
</organism>
<sequence length="242" mass="27590">MTCGQSTRANGRGKPNKCERCRVKRVTCNREPEVESKVKRVVWADPRTGSTFEAPFQTTSETATMTPSDPTMIREEGDYAAPWSKGKNKQPREEDEEDEEELAKERELQKVQGEAKIKEYAETIEELGKIAQELQEEEGVLPNVTVPKERVEDVEERVRQELSQPVNWSSDDKESSDDLGKIKEEVKTQMVSMGTKTAKAFAKILKLVPKTSQDKANKIKEDLREAIDKEIRSTRTFLEQNL</sequence>